<organism evidence="10 11">
    <name type="scientific">Chitinivorax tropicus</name>
    <dbReference type="NCBI Taxonomy" id="714531"/>
    <lineage>
        <taxon>Bacteria</taxon>
        <taxon>Pseudomonadati</taxon>
        <taxon>Pseudomonadota</taxon>
        <taxon>Betaproteobacteria</taxon>
        <taxon>Chitinivorax</taxon>
    </lineage>
</organism>
<feature type="domain" description="RecX third three-helical" evidence="8">
    <location>
        <begin position="102"/>
        <end position="146"/>
    </location>
</feature>
<dbReference type="PANTHER" id="PTHR33602">
    <property type="entry name" value="REGULATORY PROTEIN RECX FAMILY PROTEIN"/>
    <property type="match status" value="1"/>
</dbReference>
<dbReference type="GO" id="GO:0005737">
    <property type="term" value="C:cytoplasm"/>
    <property type="evidence" value="ECO:0007669"/>
    <property type="project" value="UniProtKB-SubCell"/>
</dbReference>
<evidence type="ECO:0000313" key="10">
    <source>
        <dbReference type="EMBL" id="MBB5017891.1"/>
    </source>
</evidence>
<feature type="domain" description="RecX first three-helical" evidence="9">
    <location>
        <begin position="12"/>
        <end position="49"/>
    </location>
</feature>
<comment type="similarity">
    <text evidence="2 5">Belongs to the RecX family.</text>
</comment>
<reference evidence="10 11" key="1">
    <citation type="submission" date="2020-08" db="EMBL/GenBank/DDBJ databases">
        <title>Genomic Encyclopedia of Type Strains, Phase IV (KMG-IV): sequencing the most valuable type-strain genomes for metagenomic binning, comparative biology and taxonomic classification.</title>
        <authorList>
            <person name="Goeker M."/>
        </authorList>
    </citation>
    <scope>NUCLEOTIDE SEQUENCE [LARGE SCALE GENOMIC DNA]</scope>
    <source>
        <strain evidence="10 11">DSM 27165</strain>
    </source>
</reference>
<comment type="function">
    <text evidence="5">Modulates RecA activity.</text>
</comment>
<comment type="caution">
    <text evidence="10">The sequence shown here is derived from an EMBL/GenBank/DDBJ whole genome shotgun (WGS) entry which is preliminary data.</text>
</comment>
<dbReference type="Pfam" id="PF02631">
    <property type="entry name" value="RecX_HTH2"/>
    <property type="match status" value="1"/>
</dbReference>
<dbReference type="AlphaFoldDB" id="A0A840MRP3"/>
<dbReference type="PANTHER" id="PTHR33602:SF1">
    <property type="entry name" value="REGULATORY PROTEIN RECX FAMILY PROTEIN"/>
    <property type="match status" value="1"/>
</dbReference>
<evidence type="ECO:0000259" key="9">
    <source>
        <dbReference type="Pfam" id="PF21982"/>
    </source>
</evidence>
<dbReference type="Gene3D" id="1.10.10.10">
    <property type="entry name" value="Winged helix-like DNA-binding domain superfamily/Winged helix DNA-binding domain"/>
    <property type="match status" value="3"/>
</dbReference>
<protein>
    <recommendedName>
        <fullName evidence="3 5">Regulatory protein RecX</fullName>
    </recommendedName>
</protein>
<keyword evidence="11" id="KW-1185">Reference proteome</keyword>
<evidence type="ECO:0000256" key="4">
    <source>
        <dbReference type="ARBA" id="ARBA00022490"/>
    </source>
</evidence>
<keyword evidence="4 5" id="KW-0963">Cytoplasm</keyword>
<sequence length="152" mass="17564">MSPRSDQTASLRERAMRLLARREHSRAELAAKLARLTDNRDEVDALLEQLHGEGWLSDTRFAEQVVRHRQGQVGLRRIRQELREKGVASEVIQAELAAVEQDDLAVARALWLRKFGHQPQTDKEKAKQVRFLQSRGFGYDVILKILRNLEDE</sequence>
<dbReference type="Pfam" id="PF21982">
    <property type="entry name" value="RecX_HTH1"/>
    <property type="match status" value="1"/>
</dbReference>
<evidence type="ECO:0000259" key="7">
    <source>
        <dbReference type="Pfam" id="PF02631"/>
    </source>
</evidence>
<dbReference type="EMBL" id="JACHHY010000005">
    <property type="protein sequence ID" value="MBB5017891.1"/>
    <property type="molecule type" value="Genomic_DNA"/>
</dbReference>
<dbReference type="InterPro" id="IPR053925">
    <property type="entry name" value="RecX_HTH_3rd"/>
</dbReference>
<feature type="domain" description="RecX second three-helical" evidence="7">
    <location>
        <begin position="57"/>
        <end position="94"/>
    </location>
</feature>
<comment type="subcellular location">
    <subcellularLocation>
        <location evidence="1 5">Cytoplasm</location>
    </subcellularLocation>
</comment>
<dbReference type="InterPro" id="IPR036388">
    <property type="entry name" value="WH-like_DNA-bd_sf"/>
</dbReference>
<dbReference type="NCBIfam" id="NF001055">
    <property type="entry name" value="PRK00117.2-5"/>
    <property type="match status" value="1"/>
</dbReference>
<accession>A0A840MRP3</accession>
<keyword evidence="6" id="KW-0175">Coiled coil</keyword>
<dbReference type="GO" id="GO:0006282">
    <property type="term" value="P:regulation of DNA repair"/>
    <property type="evidence" value="ECO:0007669"/>
    <property type="project" value="UniProtKB-UniRule"/>
</dbReference>
<dbReference type="Proteomes" id="UP000575898">
    <property type="component" value="Unassembled WGS sequence"/>
</dbReference>
<name>A0A840MRP3_9PROT</name>
<evidence type="ECO:0000256" key="1">
    <source>
        <dbReference type="ARBA" id="ARBA00004496"/>
    </source>
</evidence>
<gene>
    <name evidence="5" type="primary">recX</name>
    <name evidence="10" type="ORF">HNQ59_001161</name>
</gene>
<feature type="coiled-coil region" evidence="6">
    <location>
        <begin position="26"/>
        <end position="53"/>
    </location>
</feature>
<evidence type="ECO:0000256" key="6">
    <source>
        <dbReference type="SAM" id="Coils"/>
    </source>
</evidence>
<proteinExistence type="inferred from homology"/>
<evidence type="ECO:0000313" key="11">
    <source>
        <dbReference type="Proteomes" id="UP000575898"/>
    </source>
</evidence>
<evidence type="ECO:0000256" key="2">
    <source>
        <dbReference type="ARBA" id="ARBA00009695"/>
    </source>
</evidence>
<evidence type="ECO:0000256" key="5">
    <source>
        <dbReference type="HAMAP-Rule" id="MF_01114"/>
    </source>
</evidence>
<dbReference type="InterPro" id="IPR053924">
    <property type="entry name" value="RecX_HTH_2nd"/>
</dbReference>
<dbReference type="InterPro" id="IPR003783">
    <property type="entry name" value="Regulatory_RecX"/>
</dbReference>
<dbReference type="RefSeq" id="WP_184036349.1">
    <property type="nucleotide sequence ID" value="NZ_JACHHY010000005.1"/>
</dbReference>
<dbReference type="HAMAP" id="MF_01114">
    <property type="entry name" value="RecX"/>
    <property type="match status" value="1"/>
</dbReference>
<evidence type="ECO:0000259" key="8">
    <source>
        <dbReference type="Pfam" id="PF21981"/>
    </source>
</evidence>
<dbReference type="Pfam" id="PF21981">
    <property type="entry name" value="RecX_HTH3"/>
    <property type="match status" value="1"/>
</dbReference>
<evidence type="ECO:0000256" key="3">
    <source>
        <dbReference type="ARBA" id="ARBA00018111"/>
    </source>
</evidence>
<dbReference type="InterPro" id="IPR053926">
    <property type="entry name" value="RecX_HTH_1st"/>
</dbReference>